<gene>
    <name evidence="1" type="ORF">GCM10010315_01300</name>
</gene>
<evidence type="ECO:0000313" key="2">
    <source>
        <dbReference type="Proteomes" id="UP001500886"/>
    </source>
</evidence>
<reference evidence="1 2" key="1">
    <citation type="journal article" date="2019" name="Int. J. Syst. Evol. Microbiol.">
        <title>The Global Catalogue of Microorganisms (GCM) 10K type strain sequencing project: providing services to taxonomists for standard genome sequencing and annotation.</title>
        <authorList>
            <consortium name="The Broad Institute Genomics Platform"/>
            <consortium name="The Broad Institute Genome Sequencing Center for Infectious Disease"/>
            <person name="Wu L."/>
            <person name="Ma J."/>
        </authorList>
    </citation>
    <scope>NUCLEOTIDE SEQUENCE [LARGE SCALE GENOMIC DNA]</scope>
    <source>
        <strain evidence="1 2">JCM 4542</strain>
    </source>
</reference>
<evidence type="ECO:0000313" key="1">
    <source>
        <dbReference type="EMBL" id="GAA2707215.1"/>
    </source>
</evidence>
<accession>A0ABN3TLI2</accession>
<protein>
    <submittedName>
        <fullName evidence="1">Uncharacterized protein</fullName>
    </submittedName>
</protein>
<organism evidence="1 2">
    <name type="scientific">Streptomyces luteosporeus</name>
    <dbReference type="NCBI Taxonomy" id="173856"/>
    <lineage>
        <taxon>Bacteria</taxon>
        <taxon>Bacillati</taxon>
        <taxon>Actinomycetota</taxon>
        <taxon>Actinomycetes</taxon>
        <taxon>Kitasatosporales</taxon>
        <taxon>Streptomycetaceae</taxon>
        <taxon>Streptomyces</taxon>
    </lineage>
</organism>
<dbReference type="Proteomes" id="UP001500886">
    <property type="component" value="Unassembled WGS sequence"/>
</dbReference>
<comment type="caution">
    <text evidence="1">The sequence shown here is derived from an EMBL/GenBank/DDBJ whole genome shotgun (WGS) entry which is preliminary data.</text>
</comment>
<sequence>MRVKEPGGAYEWYVPTNALRLATPQERRAAGLPGTVSASPIGCTECADLEAARREAVKGGDTKAITDATVAVRSHFRWAHLMPQRG</sequence>
<proteinExistence type="predicted"/>
<keyword evidence="2" id="KW-1185">Reference proteome</keyword>
<dbReference type="RefSeq" id="WP_344432575.1">
    <property type="nucleotide sequence ID" value="NZ_BAAASL010000001.1"/>
</dbReference>
<name>A0ABN3TLI2_9ACTN</name>
<dbReference type="EMBL" id="BAAASL010000001">
    <property type="protein sequence ID" value="GAA2707215.1"/>
    <property type="molecule type" value="Genomic_DNA"/>
</dbReference>